<feature type="transmembrane region" description="Helical" evidence="8">
    <location>
        <begin position="973"/>
        <end position="996"/>
    </location>
</feature>
<comment type="caution">
    <text evidence="10">The sequence shown here is derived from an EMBL/GenBank/DDBJ whole genome shotgun (WGS) entry which is preliminary data.</text>
</comment>
<evidence type="ECO:0000256" key="2">
    <source>
        <dbReference type="ARBA" id="ARBA00007802"/>
    </source>
</evidence>
<sequence length="1286" mass="143934">MILSKLLPILLMFLLGGCIIDPVDDKTTINTGDEHGNCYMPTKIGNRDVNIEVFANPQDSSSYDSKNGIWVDSGVKKSDLGDLKSVIIKYSTGKIELCEGHDKDFEISYSMCSDGSAIDYSKIKATKFGFESSAEEMCPKTKELIKTMSYKTTGIFLEPNDLVTFSPIRSDISLGDCNNISSKFGQADVDLYNKKYTAKQLCEGVDISDGSIDKLTIRLSDDQGKLLGLTTNDPSPKGNKIDIDGQESKGMNKVLDPVVSELMVEHAGKPMSILDIHDMSCDDANRKYGVLSALSKKDNFANFVMDVYHLIPLLPQEDDYKYDYGIGDVARNKLTQYFSIFMKHIDYNNSTREFYIKSPLSCNEITTHMLWYIFFISQVHLGRSGSFTVENVSKFEETIKNNYASKGFVGYKSGEKAGWLVAEVKDASQGTFLPEPIVVDISTKVAQFKSNPCTPSSYQSKSTEYAKFFMNFLANRKSASSLDNMDLLTKAYNENNIFFTDIDKANYLAIATNNLPTDEASRYSAFFEIIRQKKCSAFNALIDLLDKFSKKQQIILPPSMLYFRNWIQGKEFALANISSNSLSSFKCSDIQPNAPYDQWDLYTLNTQCNTMLYSFNMNEWNKSIKDMGKDIASSKVPRLYASSLIAKIGSNDTSYNAVGDECWPDNTKNAKCSAYSNIRDGLQMYTQYMPKSSGELMLIIKDQYNAYSNNMGGYHINIKQKCPYTDGERLYAYIGINPSGTQPGDSSTISIIPGQGNKTIDFTPYNDNDHLYFAIKPRATNNHKSSKGKYNVMLQLQETTVVPSIAIGQIFKIIRNVLAYDSDKSYVKRHFESLVRNMGNAIKATLVLYITYTGLGYVTGLIPVSKEGVVISLVRIGFVAQLAAPNSWQFFNKMFFESILPFINTLISMLSLSSKPTDDFTFFDSTFGALFSAQAWRKMLALFLSGPIGFVIFIILILAYWKFTKLCLKGLLMYAMAMMAIAFLITLFPLFLIFILFKQTKYLFDAWLKMIVGYIAQPAFYFISVGFMIQLLEYAVEDLFYFKLCNLCVFGLVIGILPGILSFIPPLVICFADGWLPKTYIDYSNAGGGGWQHIPEYFTHDIGDFLKGEFFGMPFSINVLFFFVVALQSMDIMAKVSQTMASCMVGFSYAHQGISSATNAMIAQGKGFLGIDQKSKDRRQMSKDLLNRFKKNVSSEKTKRSDNKSSIDSKKKDMGMPANDLDSSGKINSKRSTNNLQSDLKLGGGNDTDSANKKNATRIGKADTTNLPSPDSKTTNGNKNDKIPRK</sequence>
<evidence type="ECO:0000256" key="8">
    <source>
        <dbReference type="SAM" id="Phobius"/>
    </source>
</evidence>
<proteinExistence type="inferred from homology"/>
<evidence type="ECO:0000313" key="10">
    <source>
        <dbReference type="EMBL" id="CAK8163118.1"/>
    </source>
</evidence>
<dbReference type="EMBL" id="CAWVOK010000023">
    <property type="protein sequence ID" value="CAK8163118.1"/>
    <property type="molecule type" value="Genomic_DNA"/>
</dbReference>
<comment type="similarity">
    <text evidence="2">Belongs to the TrbL/VirB6 family.</text>
</comment>
<protein>
    <submittedName>
        <fullName evidence="10">Type IV secretion system protein VirB6</fullName>
    </submittedName>
</protein>
<dbReference type="Pfam" id="PF04610">
    <property type="entry name" value="TrbL"/>
    <property type="match status" value="1"/>
</dbReference>
<feature type="transmembrane region" description="Helical" evidence="8">
    <location>
        <begin position="1011"/>
        <end position="1032"/>
    </location>
</feature>
<feature type="region of interest" description="Disordered" evidence="7">
    <location>
        <begin position="1187"/>
        <end position="1286"/>
    </location>
</feature>
<keyword evidence="4 9" id="KW-0732">Signal</keyword>
<evidence type="ECO:0000256" key="9">
    <source>
        <dbReference type="SAM" id="SignalP"/>
    </source>
</evidence>
<keyword evidence="3 8" id="KW-0812">Transmembrane</keyword>
<evidence type="ECO:0000256" key="6">
    <source>
        <dbReference type="ARBA" id="ARBA00023136"/>
    </source>
</evidence>
<accession>A0ABP0EWC0</accession>
<evidence type="ECO:0000256" key="1">
    <source>
        <dbReference type="ARBA" id="ARBA00004651"/>
    </source>
</evidence>
<dbReference type="Proteomes" id="UP001314181">
    <property type="component" value="Unassembled WGS sequence"/>
</dbReference>
<evidence type="ECO:0000256" key="3">
    <source>
        <dbReference type="ARBA" id="ARBA00022692"/>
    </source>
</evidence>
<gene>
    <name evidence="10" type="ORF">CAXC1_300014</name>
</gene>
<evidence type="ECO:0000256" key="4">
    <source>
        <dbReference type="ARBA" id="ARBA00022729"/>
    </source>
</evidence>
<feature type="compositionally biased region" description="Basic and acidic residues" evidence="7">
    <location>
        <begin position="1187"/>
        <end position="1214"/>
    </location>
</feature>
<dbReference type="PROSITE" id="PS51257">
    <property type="entry name" value="PROKAR_LIPOPROTEIN"/>
    <property type="match status" value="1"/>
</dbReference>
<evidence type="ECO:0000313" key="11">
    <source>
        <dbReference type="Proteomes" id="UP001314181"/>
    </source>
</evidence>
<feature type="chain" id="PRO_5047122724" evidence="9">
    <location>
        <begin position="21"/>
        <end position="1286"/>
    </location>
</feature>
<feature type="compositionally biased region" description="Polar residues" evidence="7">
    <location>
        <begin position="1221"/>
        <end position="1238"/>
    </location>
</feature>
<keyword evidence="11" id="KW-1185">Reference proteome</keyword>
<keyword evidence="5 8" id="KW-1133">Transmembrane helix</keyword>
<feature type="transmembrane region" description="Helical" evidence="8">
    <location>
        <begin position="940"/>
        <end position="961"/>
    </location>
</feature>
<feature type="transmembrane region" description="Helical" evidence="8">
    <location>
        <begin position="1044"/>
        <end position="1069"/>
    </location>
</feature>
<reference evidence="10 11" key="1">
    <citation type="submission" date="2024-01" db="EMBL/GenBank/DDBJ databases">
        <authorList>
            <person name="Kunselman E."/>
        </authorList>
    </citation>
    <scope>NUCLEOTIDE SEQUENCE [LARGE SCALE GENOMIC DNA]</scope>
    <source>
        <strain evidence="10">2 abalone samples</strain>
    </source>
</reference>
<comment type="subcellular location">
    <subcellularLocation>
        <location evidence="1">Cell membrane</location>
        <topology evidence="1">Multi-pass membrane protein</topology>
    </subcellularLocation>
</comment>
<feature type="compositionally biased region" description="Polar residues" evidence="7">
    <location>
        <begin position="1263"/>
        <end position="1278"/>
    </location>
</feature>
<dbReference type="Gene3D" id="2.60.120.430">
    <property type="entry name" value="Galactose-binding lectin"/>
    <property type="match status" value="1"/>
</dbReference>
<evidence type="ECO:0000256" key="5">
    <source>
        <dbReference type="ARBA" id="ARBA00022989"/>
    </source>
</evidence>
<evidence type="ECO:0000256" key="7">
    <source>
        <dbReference type="SAM" id="MobiDB-lite"/>
    </source>
</evidence>
<feature type="signal peptide" evidence="9">
    <location>
        <begin position="1"/>
        <end position="20"/>
    </location>
</feature>
<name>A0ABP0EWC0_9RICK</name>
<keyword evidence="6 8" id="KW-0472">Membrane</keyword>
<organism evidence="10 11">
    <name type="scientific">Candidatus Xenohaliotis californiensis</name>
    <dbReference type="NCBI Taxonomy" id="84677"/>
    <lineage>
        <taxon>Bacteria</taxon>
        <taxon>Pseudomonadati</taxon>
        <taxon>Pseudomonadota</taxon>
        <taxon>Alphaproteobacteria</taxon>
        <taxon>Rickettsiales</taxon>
        <taxon>Anaplasmataceae</taxon>
        <taxon>Candidatus Xenohaliotis</taxon>
    </lineage>
</organism>
<feature type="transmembrane region" description="Helical" evidence="8">
    <location>
        <begin position="1110"/>
        <end position="1127"/>
    </location>
</feature>
<dbReference type="InterPro" id="IPR007688">
    <property type="entry name" value="Conjugal_tfr_TrbL/VirB6"/>
</dbReference>